<evidence type="ECO:0000313" key="4">
    <source>
        <dbReference type="Proteomes" id="UP000663864"/>
    </source>
</evidence>
<sequence>MPRRQDRQQEKELFRSLVLLLHRQNPSWTAPDVADFFEQSDNPPNLNRHALVNKIHYIVARGIVCERNRSGRPRTTTTAFYRNLFTLESYSNPHNEGVWTARFEEIPSTSRGRPRRKFASGTVFWGGISYEGLIPKNDPIDVTSRLKKQPTNKNKRTYMNDHLYAKFIKEVAHPEIQKVCGRDLIFQDDADSKQRTKIVLRTGDKLSNDRILPEADETCDFIGKGPLDDQPFKHKASDISEQTVNDVYQDIQESISKPNTDIIVNYIQRIQDQHSSLSPLPPPPPPSRLPSRSPLPSAPSGQSPPPPPLPVPAPIMPPPSPTPSRGSVELAHTTTCCACLFRRPQQNQHRVLVSVTDGLPNRGNSHQIQLQIVLHYNPY</sequence>
<dbReference type="GO" id="GO:0003676">
    <property type="term" value="F:nucleic acid binding"/>
    <property type="evidence" value="ECO:0007669"/>
    <property type="project" value="InterPro"/>
</dbReference>
<evidence type="ECO:0000313" key="3">
    <source>
        <dbReference type="EMBL" id="CAF3662085.1"/>
    </source>
</evidence>
<dbReference type="InterPro" id="IPR036397">
    <property type="entry name" value="RNaseH_sf"/>
</dbReference>
<feature type="region of interest" description="Disordered" evidence="1">
    <location>
        <begin position="273"/>
        <end position="328"/>
    </location>
</feature>
<organism evidence="2 4">
    <name type="scientific">Rotaria sordida</name>
    <dbReference type="NCBI Taxonomy" id="392033"/>
    <lineage>
        <taxon>Eukaryota</taxon>
        <taxon>Metazoa</taxon>
        <taxon>Spiralia</taxon>
        <taxon>Gnathifera</taxon>
        <taxon>Rotifera</taxon>
        <taxon>Eurotatoria</taxon>
        <taxon>Bdelloidea</taxon>
        <taxon>Philodinida</taxon>
        <taxon>Philodinidae</taxon>
        <taxon>Rotaria</taxon>
    </lineage>
</organism>
<dbReference type="Gene3D" id="3.30.420.10">
    <property type="entry name" value="Ribonuclease H-like superfamily/Ribonuclease H"/>
    <property type="match status" value="1"/>
</dbReference>
<feature type="compositionally biased region" description="Pro residues" evidence="1">
    <location>
        <begin position="279"/>
        <end position="288"/>
    </location>
</feature>
<proteinExistence type="predicted"/>
<protein>
    <submittedName>
        <fullName evidence="2">Uncharacterized protein</fullName>
    </submittedName>
</protein>
<reference evidence="2" key="1">
    <citation type="submission" date="2021-02" db="EMBL/GenBank/DDBJ databases">
        <authorList>
            <person name="Nowell W R."/>
        </authorList>
    </citation>
    <scope>NUCLEOTIDE SEQUENCE</scope>
</reference>
<dbReference type="EMBL" id="CAJOBD010000403">
    <property type="protein sequence ID" value="CAF3662085.1"/>
    <property type="molecule type" value="Genomic_DNA"/>
</dbReference>
<accession>A0A814Q7X0</accession>
<feature type="compositionally biased region" description="Low complexity" evidence="1">
    <location>
        <begin position="289"/>
        <end position="301"/>
    </location>
</feature>
<dbReference type="Proteomes" id="UP000663836">
    <property type="component" value="Unassembled WGS sequence"/>
</dbReference>
<evidence type="ECO:0000256" key="1">
    <source>
        <dbReference type="SAM" id="MobiDB-lite"/>
    </source>
</evidence>
<dbReference type="Proteomes" id="UP000663864">
    <property type="component" value="Unassembled WGS sequence"/>
</dbReference>
<dbReference type="EMBL" id="CAJNOT010000949">
    <property type="protein sequence ID" value="CAF1115577.1"/>
    <property type="molecule type" value="Genomic_DNA"/>
</dbReference>
<comment type="caution">
    <text evidence="2">The sequence shown here is derived from an EMBL/GenBank/DDBJ whole genome shotgun (WGS) entry which is preliminary data.</text>
</comment>
<dbReference type="AlphaFoldDB" id="A0A814Q7X0"/>
<feature type="compositionally biased region" description="Pro residues" evidence="1">
    <location>
        <begin position="302"/>
        <end position="322"/>
    </location>
</feature>
<evidence type="ECO:0000313" key="2">
    <source>
        <dbReference type="EMBL" id="CAF1115577.1"/>
    </source>
</evidence>
<gene>
    <name evidence="3" type="ORF">JBS370_LOCUS6975</name>
    <name evidence="2" type="ORF">ZHD862_LOCUS18352</name>
</gene>
<name>A0A814Q7X0_9BILA</name>